<dbReference type="GO" id="GO:0006749">
    <property type="term" value="P:glutathione metabolic process"/>
    <property type="evidence" value="ECO:0007669"/>
    <property type="project" value="TreeGrafter"/>
</dbReference>
<dbReference type="Proteomes" id="UP000434582">
    <property type="component" value="Unassembled WGS sequence"/>
</dbReference>
<dbReference type="InterPro" id="IPR004045">
    <property type="entry name" value="Glutathione_S-Trfase_N"/>
</dbReference>
<dbReference type="Pfam" id="PF13410">
    <property type="entry name" value="GST_C_2"/>
    <property type="match status" value="1"/>
</dbReference>
<keyword evidence="3" id="KW-1185">Reference proteome</keyword>
<protein>
    <submittedName>
        <fullName evidence="2">Glutathione S-transferase</fullName>
    </submittedName>
</protein>
<dbReference type="PANTHER" id="PTHR42673:SF4">
    <property type="entry name" value="MALEYLACETOACETATE ISOMERASE"/>
    <property type="match status" value="1"/>
</dbReference>
<sequence length="217" mass="24489">MSELTLVIGNKAYSSWSLRPWLAMRVAGIPFREEVIALDQPETHGRILRHSPAGLVPVLHDGTLTLWESLSILEYIAERHPEAGLWPDSRASRAFARTVACEMHAGFAALREAMPMNVRETLDPGPIPAAVQRDIDRICALWQDCRSHHRAGGPFLFGRFTNVDAMFAPVATRFRTYGVPLDDISARYVQAIYDLPAMGEWIADAHQEPWVVERYRK</sequence>
<dbReference type="RefSeq" id="WP_153340210.1">
    <property type="nucleotide sequence ID" value="NZ_WIVE01000001.1"/>
</dbReference>
<proteinExistence type="predicted"/>
<dbReference type="CDD" id="cd03194">
    <property type="entry name" value="GST_C_3"/>
    <property type="match status" value="1"/>
</dbReference>
<dbReference type="InterPro" id="IPR036282">
    <property type="entry name" value="Glutathione-S-Trfase_C_sf"/>
</dbReference>
<gene>
    <name evidence="2" type="ORF">GHC57_01100</name>
</gene>
<keyword evidence="2" id="KW-0808">Transferase</keyword>
<dbReference type="Pfam" id="PF13409">
    <property type="entry name" value="GST_N_2"/>
    <property type="match status" value="1"/>
</dbReference>
<evidence type="ECO:0000259" key="1">
    <source>
        <dbReference type="PROSITE" id="PS50404"/>
    </source>
</evidence>
<dbReference type="SUPFAM" id="SSF47616">
    <property type="entry name" value="GST C-terminal domain-like"/>
    <property type="match status" value="1"/>
</dbReference>
<dbReference type="CDD" id="cd03043">
    <property type="entry name" value="GST_N_1"/>
    <property type="match status" value="1"/>
</dbReference>
<name>A0A7X2D1V8_9PROT</name>
<dbReference type="EMBL" id="WIVE01000001">
    <property type="protein sequence ID" value="MQX35108.1"/>
    <property type="molecule type" value="Genomic_DNA"/>
</dbReference>
<dbReference type="AlphaFoldDB" id="A0A7X2D1V8"/>
<reference evidence="2 3" key="1">
    <citation type="submission" date="2019-10" db="EMBL/GenBank/DDBJ databases">
        <title>Draft whole-genome sequence of the purple nonsulfur photosynthetic bacterium Roseospira navarrensis DSM 15114.</title>
        <authorList>
            <person name="Kyndt J.A."/>
            <person name="Meyer T.E."/>
        </authorList>
    </citation>
    <scope>NUCLEOTIDE SEQUENCE [LARGE SCALE GENOMIC DNA]</scope>
    <source>
        <strain evidence="2 3">DSM 15114</strain>
    </source>
</reference>
<evidence type="ECO:0000313" key="3">
    <source>
        <dbReference type="Proteomes" id="UP000434582"/>
    </source>
</evidence>
<dbReference type="GO" id="GO:0004364">
    <property type="term" value="F:glutathione transferase activity"/>
    <property type="evidence" value="ECO:0007669"/>
    <property type="project" value="TreeGrafter"/>
</dbReference>
<dbReference type="PANTHER" id="PTHR42673">
    <property type="entry name" value="MALEYLACETOACETATE ISOMERASE"/>
    <property type="match status" value="1"/>
</dbReference>
<dbReference type="GO" id="GO:0016034">
    <property type="term" value="F:maleylacetoacetate isomerase activity"/>
    <property type="evidence" value="ECO:0007669"/>
    <property type="project" value="TreeGrafter"/>
</dbReference>
<dbReference type="PROSITE" id="PS50404">
    <property type="entry name" value="GST_NTER"/>
    <property type="match status" value="1"/>
</dbReference>
<dbReference type="InterPro" id="IPR036249">
    <property type="entry name" value="Thioredoxin-like_sf"/>
</dbReference>
<organism evidence="2 3">
    <name type="scientific">Roseospira navarrensis</name>
    <dbReference type="NCBI Taxonomy" id="140058"/>
    <lineage>
        <taxon>Bacteria</taxon>
        <taxon>Pseudomonadati</taxon>
        <taxon>Pseudomonadota</taxon>
        <taxon>Alphaproteobacteria</taxon>
        <taxon>Rhodospirillales</taxon>
        <taxon>Rhodospirillaceae</taxon>
        <taxon>Roseospira</taxon>
    </lineage>
</organism>
<dbReference type="GO" id="GO:0006559">
    <property type="term" value="P:L-phenylalanine catabolic process"/>
    <property type="evidence" value="ECO:0007669"/>
    <property type="project" value="TreeGrafter"/>
</dbReference>
<accession>A0A7X2D1V8</accession>
<feature type="domain" description="GST N-terminal" evidence="1">
    <location>
        <begin position="4"/>
        <end position="84"/>
    </location>
</feature>
<dbReference type="SUPFAM" id="SSF52833">
    <property type="entry name" value="Thioredoxin-like"/>
    <property type="match status" value="1"/>
</dbReference>
<dbReference type="Gene3D" id="1.20.1050.10">
    <property type="match status" value="1"/>
</dbReference>
<evidence type="ECO:0000313" key="2">
    <source>
        <dbReference type="EMBL" id="MQX35108.1"/>
    </source>
</evidence>
<dbReference type="Gene3D" id="3.40.30.10">
    <property type="entry name" value="Glutaredoxin"/>
    <property type="match status" value="1"/>
</dbReference>
<comment type="caution">
    <text evidence="2">The sequence shown here is derived from an EMBL/GenBank/DDBJ whole genome shotgun (WGS) entry which is preliminary data.</text>
</comment>
<dbReference type="OrthoDB" id="9799538at2"/>